<gene>
    <name evidence="1" type="ORF">J0695_27850</name>
</gene>
<dbReference type="SUPFAM" id="SSF52540">
    <property type="entry name" value="P-loop containing nucleoside triphosphate hydrolases"/>
    <property type="match status" value="1"/>
</dbReference>
<comment type="caution">
    <text evidence="1">The sequence shown here is derived from an EMBL/GenBank/DDBJ whole genome shotgun (WGS) entry which is preliminary data.</text>
</comment>
<keyword evidence="2" id="KW-1185">Reference proteome</keyword>
<dbReference type="GO" id="GO:0043531">
    <property type="term" value="F:ADP binding"/>
    <property type="evidence" value="ECO:0007669"/>
    <property type="project" value="InterPro"/>
</dbReference>
<dbReference type="SUPFAM" id="SSF48452">
    <property type="entry name" value="TPR-like"/>
    <property type="match status" value="1"/>
</dbReference>
<proteinExistence type="predicted"/>
<name>A0A939FAS1_9ACTN</name>
<protein>
    <submittedName>
        <fullName evidence="1">Regulator</fullName>
    </submittedName>
</protein>
<dbReference type="PANTHER" id="PTHR47691:SF3">
    <property type="entry name" value="HTH-TYPE TRANSCRIPTIONAL REGULATOR RV0890C-RELATED"/>
    <property type="match status" value="1"/>
</dbReference>
<accession>A0A939FAS1</accession>
<dbReference type="Proteomes" id="UP000664167">
    <property type="component" value="Unassembled WGS sequence"/>
</dbReference>
<evidence type="ECO:0000313" key="1">
    <source>
        <dbReference type="EMBL" id="MBO0515575.1"/>
    </source>
</evidence>
<dbReference type="InterPro" id="IPR011990">
    <property type="entry name" value="TPR-like_helical_dom_sf"/>
</dbReference>
<dbReference type="Gene3D" id="3.40.50.300">
    <property type="entry name" value="P-loop containing nucleotide triphosphate hydrolases"/>
    <property type="match status" value="1"/>
</dbReference>
<organism evidence="1 2">
    <name type="scientific">Streptomyces beijiangensis</name>
    <dbReference type="NCBI Taxonomy" id="163361"/>
    <lineage>
        <taxon>Bacteria</taxon>
        <taxon>Bacillati</taxon>
        <taxon>Actinomycetota</taxon>
        <taxon>Actinomycetes</taxon>
        <taxon>Kitasatosporales</taxon>
        <taxon>Streptomycetaceae</taxon>
        <taxon>Streptomyces</taxon>
    </lineage>
</organism>
<reference evidence="1" key="1">
    <citation type="submission" date="2021-03" db="EMBL/GenBank/DDBJ databases">
        <title>Streptomyces poriferae sp. nov., a novel marine sponge-derived Actinobacteria species with anti-MRSA activity.</title>
        <authorList>
            <person name="Sandoval-Powers M."/>
            <person name="Kralova S."/>
            <person name="Nguyen G.-S."/>
            <person name="Fawwal D."/>
            <person name="Degnes K."/>
            <person name="Klinkenberg G."/>
            <person name="Sletta H."/>
            <person name="Wentzel A."/>
            <person name="Liles M.R."/>
        </authorList>
    </citation>
    <scope>NUCLEOTIDE SEQUENCE</scope>
    <source>
        <strain evidence="1">DSM 41794</strain>
    </source>
</reference>
<dbReference type="EMBL" id="JAFLRJ010000300">
    <property type="protein sequence ID" value="MBO0515575.1"/>
    <property type="molecule type" value="Genomic_DNA"/>
</dbReference>
<sequence length="678" mass="74532">MRVPGECDGAFVGRQAELERVATALDEHRLVTLTGVGGVGKSRLARAYVDQGEGAGFDTTCWADLWPLCDDTLLAATVADACDLADHTPRTPVEAVSSWIGDRRLLLVLDSCEHLVVACRSLLSDLFTVCPQLRVLVTSREPLSLPGERVIRVDPLPMDAAVDLLANRAAELGRPPSTDEDLRCVRELCERFEGIPLALELAAAHLRDHAVQDLMRHARDRLDLPDRNEWCAPVWHRALRTAVGWSHELCEPSQRLLWARLSVLCGPFDVETAQAVCAGGPLSASDVRRCLAALVDKSVVLRDQHRYRMLDTLREYGQLWLGELGERDQAAARHADHHLQQARLADSEWFGPQQAPWYGKIAGLYPDLCAALEYLLDRRPEDALELAGHIGFFWTCCGHLHEAQSYLKRALEATAGTSSHLGSVRTRARWALGLTHILQGRYDAGGEMAAACLVQARREGDPRAVLHATYLLGLSNLLEGHAQRALSLVDDALAVASSRDTATQQGAMMMCRLVRVFALTGTNQLLCADREAKLLRDECADAGEHWTRSYVDYQLSVIALMQERYEQAVTHARSMLTSKRQIGDSFGIALGLDILSAALAGCGQAEQAALAYGVGQRYWQSVGHPQRGTPEIGPLRVRGERVARQVMGDEAYGRSYEQAAQAEPTVMLNRLVTQASDS</sequence>
<dbReference type="PANTHER" id="PTHR47691">
    <property type="entry name" value="REGULATOR-RELATED"/>
    <property type="match status" value="1"/>
</dbReference>
<evidence type="ECO:0000313" key="2">
    <source>
        <dbReference type="Proteomes" id="UP000664167"/>
    </source>
</evidence>
<dbReference type="InterPro" id="IPR027417">
    <property type="entry name" value="P-loop_NTPase"/>
</dbReference>
<dbReference type="AlphaFoldDB" id="A0A939FAS1"/>
<dbReference type="Gene3D" id="1.25.40.10">
    <property type="entry name" value="Tetratricopeptide repeat domain"/>
    <property type="match status" value="1"/>
</dbReference>
<dbReference type="PRINTS" id="PR00364">
    <property type="entry name" value="DISEASERSIST"/>
</dbReference>